<dbReference type="EMBL" id="AZEC01000004">
    <property type="protein sequence ID" value="KRL13345.1"/>
    <property type="molecule type" value="Genomic_DNA"/>
</dbReference>
<evidence type="ECO:0000256" key="7">
    <source>
        <dbReference type="ARBA" id="ARBA00022723"/>
    </source>
</evidence>
<evidence type="ECO:0000313" key="11">
    <source>
        <dbReference type="Proteomes" id="UP000051330"/>
    </source>
</evidence>
<dbReference type="AlphaFoldDB" id="A0A0R1MZ94"/>
<dbReference type="Pfam" id="PF02073">
    <property type="entry name" value="Peptidase_M29"/>
    <property type="match status" value="1"/>
</dbReference>
<evidence type="ECO:0000256" key="4">
    <source>
        <dbReference type="ARBA" id="ARBA00008236"/>
    </source>
</evidence>
<dbReference type="SUPFAM" id="SSF144052">
    <property type="entry name" value="Thermophilic metalloprotease-like"/>
    <property type="match status" value="1"/>
</dbReference>
<dbReference type="GO" id="GO:0004177">
    <property type="term" value="F:aminopeptidase activity"/>
    <property type="evidence" value="ECO:0007669"/>
    <property type="project" value="UniProtKB-KW"/>
</dbReference>
<sequence>MSFSLSEQLSRYANLIVTFGVNVQPNDTVVLQINTDQAQLAELIVAASYAHGAAEVQVAWQNDAIARQNMLHQPEERLLAIPAYEGEKINYWLSHHAKRISVVSSDPNNLTGIDAQRIAKFRQAQGSVLRPLRDATQNNQVSWTVVAAASPAWAKLVFPELDEQAATAKLWAAIFKTVRLDTPDYQAAWDKHIALLLEKAQWLNDQQFTELHYTSPRTDLHIGLPAHHVWEAASSQNTQGERFVPNMPTEEVFTAPDRNRINGYVTATKPLSYSGQTLTGMRFEFANGRVVKAQAAQGEDVLQHLLNTDAGARSLGEVALVPDPSPISQSGITFFNTLFDENASNHLALGAAYPFSLAGGTEMDDEQLLAAGINRSLIHVDFMVGSADMAIDGIKGDGSSVPVFRHGDWA</sequence>
<dbReference type="PANTHER" id="PTHR34448">
    <property type="entry name" value="AMINOPEPTIDASE"/>
    <property type="match status" value="1"/>
</dbReference>
<evidence type="ECO:0000256" key="3">
    <source>
        <dbReference type="ARBA" id="ARBA00001947"/>
    </source>
</evidence>
<reference evidence="10 11" key="1">
    <citation type="journal article" date="2015" name="Genome Announc.">
        <title>Expanding the biotechnology potential of lactobacilli through comparative genomics of 213 strains and associated genera.</title>
        <authorList>
            <person name="Sun Z."/>
            <person name="Harris H.M."/>
            <person name="McCann A."/>
            <person name="Guo C."/>
            <person name="Argimon S."/>
            <person name="Zhang W."/>
            <person name="Yang X."/>
            <person name="Jeffery I.B."/>
            <person name="Cooney J.C."/>
            <person name="Kagawa T.F."/>
            <person name="Liu W."/>
            <person name="Song Y."/>
            <person name="Salvetti E."/>
            <person name="Wrobel A."/>
            <person name="Rasinkangas P."/>
            <person name="Parkhill J."/>
            <person name="Rea M.C."/>
            <person name="O'Sullivan O."/>
            <person name="Ritari J."/>
            <person name="Douillard F.P."/>
            <person name="Paul Ross R."/>
            <person name="Yang R."/>
            <person name="Briner A.E."/>
            <person name="Felis G.E."/>
            <person name="de Vos W.M."/>
            <person name="Barrangou R."/>
            <person name="Klaenhammer T.R."/>
            <person name="Caufield P.W."/>
            <person name="Cui Y."/>
            <person name="Zhang H."/>
            <person name="O'Toole P.W."/>
        </authorList>
    </citation>
    <scope>NUCLEOTIDE SEQUENCE [LARGE SCALE GENOMIC DNA]</scope>
    <source>
        <strain evidence="10 11">DSM 12744</strain>
    </source>
</reference>
<dbReference type="OrthoDB" id="9803993at2"/>
<evidence type="ECO:0000256" key="5">
    <source>
        <dbReference type="ARBA" id="ARBA00022438"/>
    </source>
</evidence>
<comment type="caution">
    <text evidence="10">The sequence shown here is derived from an EMBL/GenBank/DDBJ whole genome shotgun (WGS) entry which is preliminary data.</text>
</comment>
<dbReference type="PATRIC" id="fig|1423792.3.peg.2215"/>
<evidence type="ECO:0000256" key="9">
    <source>
        <dbReference type="ARBA" id="ARBA00023049"/>
    </source>
</evidence>
<keyword evidence="11" id="KW-1185">Reference proteome</keyword>
<evidence type="ECO:0000256" key="2">
    <source>
        <dbReference type="ARBA" id="ARBA00001946"/>
    </source>
</evidence>
<dbReference type="GO" id="GO:0046872">
    <property type="term" value="F:metal ion binding"/>
    <property type="evidence" value="ECO:0007669"/>
    <property type="project" value="UniProtKB-KW"/>
</dbReference>
<organism evidence="10 11">
    <name type="scientific">Schleiferilactobacillus perolens DSM 12744</name>
    <dbReference type="NCBI Taxonomy" id="1423792"/>
    <lineage>
        <taxon>Bacteria</taxon>
        <taxon>Bacillati</taxon>
        <taxon>Bacillota</taxon>
        <taxon>Bacilli</taxon>
        <taxon>Lactobacillales</taxon>
        <taxon>Lactobacillaceae</taxon>
        <taxon>Schleiferilactobacillus</taxon>
    </lineage>
</organism>
<keyword evidence="7" id="KW-0479">Metal-binding</keyword>
<comment type="cofactor">
    <cofactor evidence="3">
        <name>Zn(2+)</name>
        <dbReference type="ChEBI" id="CHEBI:29105"/>
    </cofactor>
</comment>
<dbReference type="GO" id="GO:0006508">
    <property type="term" value="P:proteolysis"/>
    <property type="evidence" value="ECO:0007669"/>
    <property type="project" value="UniProtKB-KW"/>
</dbReference>
<dbReference type="InterPro" id="IPR035097">
    <property type="entry name" value="M29_N-terminal"/>
</dbReference>
<dbReference type="GO" id="GO:0008237">
    <property type="term" value="F:metallopeptidase activity"/>
    <property type="evidence" value="ECO:0007669"/>
    <property type="project" value="UniProtKB-KW"/>
</dbReference>
<proteinExistence type="inferred from homology"/>
<dbReference type="PANTHER" id="PTHR34448:SF3">
    <property type="entry name" value="AMINOPEPTIDASE AMPS"/>
    <property type="match status" value="1"/>
</dbReference>
<keyword evidence="8" id="KW-0378">Hydrolase</keyword>
<name>A0A0R1MZ94_9LACO</name>
<protein>
    <submittedName>
        <fullName evidence="10">Aminopeptidase pepS</fullName>
    </submittedName>
</protein>
<dbReference type="Proteomes" id="UP000051330">
    <property type="component" value="Unassembled WGS sequence"/>
</dbReference>
<evidence type="ECO:0000256" key="6">
    <source>
        <dbReference type="ARBA" id="ARBA00022670"/>
    </source>
</evidence>
<evidence type="ECO:0000256" key="8">
    <source>
        <dbReference type="ARBA" id="ARBA00022801"/>
    </source>
</evidence>
<comment type="similarity">
    <text evidence="4">Belongs to the peptidase M29 family.</text>
</comment>
<dbReference type="STRING" id="1423792.FD09_GL002174"/>
<comment type="cofactor">
    <cofactor evidence="2">
        <name>Mg(2+)</name>
        <dbReference type="ChEBI" id="CHEBI:18420"/>
    </cofactor>
</comment>
<comment type="cofactor">
    <cofactor evidence="1">
        <name>Co(2+)</name>
        <dbReference type="ChEBI" id="CHEBI:48828"/>
    </cofactor>
</comment>
<dbReference type="PRINTS" id="PR00919">
    <property type="entry name" value="THERMOPTASE"/>
</dbReference>
<keyword evidence="5 10" id="KW-0031">Aminopeptidase</keyword>
<gene>
    <name evidence="10" type="ORF">FD09_GL002174</name>
</gene>
<dbReference type="InterPro" id="IPR052170">
    <property type="entry name" value="M29_Exopeptidase"/>
</dbReference>
<dbReference type="InterPro" id="IPR000787">
    <property type="entry name" value="Peptidase_M29"/>
</dbReference>
<keyword evidence="9" id="KW-0482">Metalloprotease</keyword>
<evidence type="ECO:0000256" key="1">
    <source>
        <dbReference type="ARBA" id="ARBA00001941"/>
    </source>
</evidence>
<dbReference type="RefSeq" id="WP_057819261.1">
    <property type="nucleotide sequence ID" value="NZ_AZEC01000004.1"/>
</dbReference>
<evidence type="ECO:0000313" key="10">
    <source>
        <dbReference type="EMBL" id="KRL13345.1"/>
    </source>
</evidence>
<keyword evidence="6" id="KW-0645">Protease</keyword>
<dbReference type="Gene3D" id="3.40.1830.10">
    <property type="entry name" value="Thermophilic metalloprotease (M29)"/>
    <property type="match status" value="1"/>
</dbReference>
<accession>A0A0R1MZ94</accession>